<keyword evidence="10" id="KW-0418">Kinase</keyword>
<dbReference type="FunFam" id="1.10.510.10:FF:001023">
    <property type="entry name" value="Os07g0541700 protein"/>
    <property type="match status" value="1"/>
</dbReference>
<dbReference type="InterPro" id="IPR017441">
    <property type="entry name" value="Protein_kinase_ATP_BS"/>
</dbReference>
<name>A0ABD3JR98_EUCGL</name>
<keyword evidence="11 17" id="KW-0067">ATP-binding</keyword>
<keyword evidence="6" id="KW-0808">Transferase</keyword>
<dbReference type="InterPro" id="IPR001611">
    <property type="entry name" value="Leu-rich_rpt"/>
</dbReference>
<dbReference type="PANTHER" id="PTHR48006">
    <property type="entry name" value="LEUCINE-RICH REPEAT-CONTAINING PROTEIN DDB_G0281931-RELATED"/>
    <property type="match status" value="1"/>
</dbReference>
<keyword evidence="5" id="KW-0433">Leucine-rich repeat</keyword>
<dbReference type="EC" id="2.7.11.1" evidence="3"/>
<dbReference type="FunFam" id="3.30.200.20:FF:000015">
    <property type="entry name" value="Somatic embryogenesis receptor kinase 1"/>
    <property type="match status" value="1"/>
</dbReference>
<protein>
    <recommendedName>
        <fullName evidence="3">non-specific serine/threonine protein kinase</fullName>
        <ecNumber evidence="3">2.7.11.1</ecNumber>
    </recommendedName>
</protein>
<keyword evidence="7 18" id="KW-0812">Transmembrane</keyword>
<comment type="subcellular location">
    <subcellularLocation>
        <location evidence="1">Membrane</location>
        <topology evidence="1">Single-pass type I membrane protein</topology>
    </subcellularLocation>
</comment>
<keyword evidence="14" id="KW-0325">Glycoprotein</keyword>
<evidence type="ECO:0000256" key="17">
    <source>
        <dbReference type="PROSITE-ProRule" id="PRU10141"/>
    </source>
</evidence>
<keyword evidence="4" id="KW-0723">Serine/threonine-protein kinase</keyword>
<evidence type="ECO:0000256" key="7">
    <source>
        <dbReference type="ARBA" id="ARBA00022692"/>
    </source>
</evidence>
<feature type="binding site" evidence="17">
    <location>
        <position position="279"/>
    </location>
    <ligand>
        <name>ATP</name>
        <dbReference type="ChEBI" id="CHEBI:30616"/>
    </ligand>
</feature>
<dbReference type="Pfam" id="PF00069">
    <property type="entry name" value="Pkinase"/>
    <property type="match status" value="1"/>
</dbReference>
<evidence type="ECO:0000256" key="10">
    <source>
        <dbReference type="ARBA" id="ARBA00022777"/>
    </source>
</evidence>
<evidence type="ECO:0000256" key="1">
    <source>
        <dbReference type="ARBA" id="ARBA00004479"/>
    </source>
</evidence>
<keyword evidence="9 17" id="KW-0547">Nucleotide-binding</keyword>
<dbReference type="SUPFAM" id="SSF56112">
    <property type="entry name" value="Protein kinase-like (PK-like)"/>
    <property type="match status" value="1"/>
</dbReference>
<keyword evidence="13 18" id="KW-0472">Membrane</keyword>
<dbReference type="PROSITE" id="PS50011">
    <property type="entry name" value="PROTEIN_KINASE_DOM"/>
    <property type="match status" value="1"/>
</dbReference>
<sequence>MDKIEKKINDVINCVSCVKQYIQSSFCICNPLSTEHIFSNTGITWASCISETTFMIPPSAKGTTLTPFDLQGATLNLQGNGITGGIPAEIGNLTSLTNLDLENNRLIGQIPPSVGNLLKLQFLSLSQNNLSGTIPESLSTLHNLINLQLAFNNLEGQIPAHLFQVSKYNFSANKLICGINQLHSCASDGSDSGASHKLKGGIIVGIIGGLFILYLVILVLFLYKGRHKGYKREVFVDVAKYVELQLATDNFSEKNVLGQGGFGKVYKGVLADNMKIAVKRLTDFESPGGDAAFPREVEMISVAVHRNLLRLIGFCTTPTERLLIKPGEPVLDWPRRKRVALGAARGLEYLHEHCNPKIIHRDVKAANVLLDEDFEAVVGDFGLAKLVDVRQTNVTTQVRGTMGHTAPEYLSTGKSSERTDVFGYGIMLLELVTGQRAIDFSRLEEEDDVLLLDHPMKRETDLIPLKELKPNLLLILRGIDASNFTLSFAFSPSEQKRRTAMSRLVVLSTRLGSGEWWARSTDRATSVRLVRLPAGILEESTQIGKKEERNAGLK</sequence>
<dbReference type="InterPro" id="IPR051824">
    <property type="entry name" value="LRR_Rcpt-Like_S/T_Kinase"/>
</dbReference>
<evidence type="ECO:0000259" key="19">
    <source>
        <dbReference type="PROSITE" id="PS50011"/>
    </source>
</evidence>
<dbReference type="InterPro" id="IPR008271">
    <property type="entry name" value="Ser/Thr_kinase_AS"/>
</dbReference>
<dbReference type="Gene3D" id="3.30.200.20">
    <property type="entry name" value="Phosphorylase Kinase, domain 1"/>
    <property type="match status" value="1"/>
</dbReference>
<keyword evidence="21" id="KW-1185">Reference proteome</keyword>
<dbReference type="FunFam" id="3.80.10.10:FF:000111">
    <property type="entry name" value="LRR receptor-like serine/threonine-protein kinase ERECTA"/>
    <property type="match status" value="1"/>
</dbReference>
<dbReference type="InterPro" id="IPR032675">
    <property type="entry name" value="LRR_dom_sf"/>
</dbReference>
<reference evidence="20 21" key="1">
    <citation type="submission" date="2024-11" db="EMBL/GenBank/DDBJ databases">
        <title>Chromosome-level genome assembly of Eucalyptus globulus Labill. provides insights into its genome evolution.</title>
        <authorList>
            <person name="Li X."/>
        </authorList>
    </citation>
    <scope>NUCLEOTIDE SEQUENCE [LARGE SCALE GENOMIC DNA]</scope>
    <source>
        <strain evidence="20">CL2024</strain>
        <tissue evidence="20">Fresh tender leaves</tissue>
    </source>
</reference>
<proteinExistence type="inferred from homology"/>
<evidence type="ECO:0000256" key="8">
    <source>
        <dbReference type="ARBA" id="ARBA00022737"/>
    </source>
</evidence>
<dbReference type="GO" id="GO:0004674">
    <property type="term" value="F:protein serine/threonine kinase activity"/>
    <property type="evidence" value="ECO:0007669"/>
    <property type="project" value="UniProtKB-KW"/>
</dbReference>
<organism evidence="20 21">
    <name type="scientific">Eucalyptus globulus</name>
    <name type="common">Tasmanian blue gum</name>
    <dbReference type="NCBI Taxonomy" id="34317"/>
    <lineage>
        <taxon>Eukaryota</taxon>
        <taxon>Viridiplantae</taxon>
        <taxon>Streptophyta</taxon>
        <taxon>Embryophyta</taxon>
        <taxon>Tracheophyta</taxon>
        <taxon>Spermatophyta</taxon>
        <taxon>Magnoliopsida</taxon>
        <taxon>eudicotyledons</taxon>
        <taxon>Gunneridae</taxon>
        <taxon>Pentapetalae</taxon>
        <taxon>rosids</taxon>
        <taxon>malvids</taxon>
        <taxon>Myrtales</taxon>
        <taxon>Myrtaceae</taxon>
        <taxon>Myrtoideae</taxon>
        <taxon>Eucalypteae</taxon>
        <taxon>Eucalyptus</taxon>
    </lineage>
</organism>
<dbReference type="GO" id="GO:0016020">
    <property type="term" value="C:membrane"/>
    <property type="evidence" value="ECO:0007669"/>
    <property type="project" value="UniProtKB-SubCell"/>
</dbReference>
<dbReference type="EMBL" id="JBJKBG010000008">
    <property type="protein sequence ID" value="KAL3728768.1"/>
    <property type="molecule type" value="Genomic_DNA"/>
</dbReference>
<dbReference type="Gene3D" id="1.10.510.10">
    <property type="entry name" value="Transferase(Phosphotransferase) domain 1"/>
    <property type="match status" value="1"/>
</dbReference>
<dbReference type="InterPro" id="IPR011009">
    <property type="entry name" value="Kinase-like_dom_sf"/>
</dbReference>
<dbReference type="Proteomes" id="UP001634007">
    <property type="component" value="Unassembled WGS sequence"/>
</dbReference>
<accession>A0ABD3JR98</accession>
<dbReference type="Gene3D" id="3.80.10.10">
    <property type="entry name" value="Ribonuclease Inhibitor"/>
    <property type="match status" value="1"/>
</dbReference>
<evidence type="ECO:0000256" key="3">
    <source>
        <dbReference type="ARBA" id="ARBA00012513"/>
    </source>
</evidence>
<dbReference type="PANTHER" id="PTHR48006:SF102">
    <property type="entry name" value="LEUCINE-RICH REPEAT-CONTAINING PROTEIN DDB_G0281931-RELATED"/>
    <property type="match status" value="1"/>
</dbReference>
<comment type="similarity">
    <text evidence="2">Belongs to the RLP family.</text>
</comment>
<dbReference type="SUPFAM" id="SSF52058">
    <property type="entry name" value="L domain-like"/>
    <property type="match status" value="1"/>
</dbReference>
<evidence type="ECO:0000256" key="14">
    <source>
        <dbReference type="ARBA" id="ARBA00023180"/>
    </source>
</evidence>
<evidence type="ECO:0000256" key="5">
    <source>
        <dbReference type="ARBA" id="ARBA00022614"/>
    </source>
</evidence>
<evidence type="ECO:0000256" key="18">
    <source>
        <dbReference type="SAM" id="Phobius"/>
    </source>
</evidence>
<evidence type="ECO:0000256" key="6">
    <source>
        <dbReference type="ARBA" id="ARBA00022679"/>
    </source>
</evidence>
<feature type="transmembrane region" description="Helical" evidence="18">
    <location>
        <begin position="202"/>
        <end position="223"/>
    </location>
</feature>
<evidence type="ECO:0000256" key="9">
    <source>
        <dbReference type="ARBA" id="ARBA00022741"/>
    </source>
</evidence>
<evidence type="ECO:0000256" key="13">
    <source>
        <dbReference type="ARBA" id="ARBA00023136"/>
    </source>
</evidence>
<dbReference type="PROSITE" id="PS00107">
    <property type="entry name" value="PROTEIN_KINASE_ATP"/>
    <property type="match status" value="1"/>
</dbReference>
<keyword evidence="12 18" id="KW-1133">Transmembrane helix</keyword>
<dbReference type="GO" id="GO:0005524">
    <property type="term" value="F:ATP binding"/>
    <property type="evidence" value="ECO:0007669"/>
    <property type="project" value="UniProtKB-UniRule"/>
</dbReference>
<evidence type="ECO:0000256" key="4">
    <source>
        <dbReference type="ARBA" id="ARBA00022527"/>
    </source>
</evidence>
<keyword evidence="8" id="KW-0677">Repeat</keyword>
<dbReference type="Pfam" id="PF00560">
    <property type="entry name" value="LRR_1"/>
    <property type="match status" value="3"/>
</dbReference>
<evidence type="ECO:0000256" key="2">
    <source>
        <dbReference type="ARBA" id="ARBA00009592"/>
    </source>
</evidence>
<evidence type="ECO:0000313" key="20">
    <source>
        <dbReference type="EMBL" id="KAL3728768.1"/>
    </source>
</evidence>
<feature type="domain" description="Protein kinase" evidence="19">
    <location>
        <begin position="251"/>
        <end position="511"/>
    </location>
</feature>
<dbReference type="AlphaFoldDB" id="A0ABD3JR98"/>
<gene>
    <name evidence="20" type="ORF">ACJRO7_033359</name>
</gene>
<comment type="catalytic activity">
    <reaction evidence="16">
        <text>L-seryl-[protein] + ATP = O-phospho-L-seryl-[protein] + ADP + H(+)</text>
        <dbReference type="Rhea" id="RHEA:17989"/>
        <dbReference type="Rhea" id="RHEA-COMP:9863"/>
        <dbReference type="Rhea" id="RHEA-COMP:11604"/>
        <dbReference type="ChEBI" id="CHEBI:15378"/>
        <dbReference type="ChEBI" id="CHEBI:29999"/>
        <dbReference type="ChEBI" id="CHEBI:30616"/>
        <dbReference type="ChEBI" id="CHEBI:83421"/>
        <dbReference type="ChEBI" id="CHEBI:456216"/>
        <dbReference type="EC" id="2.7.11.1"/>
    </reaction>
</comment>
<evidence type="ECO:0000256" key="16">
    <source>
        <dbReference type="ARBA" id="ARBA00048679"/>
    </source>
</evidence>
<comment type="catalytic activity">
    <reaction evidence="15">
        <text>L-threonyl-[protein] + ATP = O-phospho-L-threonyl-[protein] + ADP + H(+)</text>
        <dbReference type="Rhea" id="RHEA:46608"/>
        <dbReference type="Rhea" id="RHEA-COMP:11060"/>
        <dbReference type="Rhea" id="RHEA-COMP:11605"/>
        <dbReference type="ChEBI" id="CHEBI:15378"/>
        <dbReference type="ChEBI" id="CHEBI:30013"/>
        <dbReference type="ChEBI" id="CHEBI:30616"/>
        <dbReference type="ChEBI" id="CHEBI:61977"/>
        <dbReference type="ChEBI" id="CHEBI:456216"/>
        <dbReference type="EC" id="2.7.11.1"/>
    </reaction>
</comment>
<comment type="caution">
    <text evidence="20">The sequence shown here is derived from an EMBL/GenBank/DDBJ whole genome shotgun (WGS) entry which is preliminary data.</text>
</comment>
<evidence type="ECO:0000313" key="21">
    <source>
        <dbReference type="Proteomes" id="UP001634007"/>
    </source>
</evidence>
<dbReference type="SMART" id="SM00220">
    <property type="entry name" value="S_TKc"/>
    <property type="match status" value="1"/>
</dbReference>
<dbReference type="InterPro" id="IPR000719">
    <property type="entry name" value="Prot_kinase_dom"/>
</dbReference>
<evidence type="ECO:0000256" key="12">
    <source>
        <dbReference type="ARBA" id="ARBA00022989"/>
    </source>
</evidence>
<dbReference type="PROSITE" id="PS00108">
    <property type="entry name" value="PROTEIN_KINASE_ST"/>
    <property type="match status" value="1"/>
</dbReference>
<evidence type="ECO:0000256" key="15">
    <source>
        <dbReference type="ARBA" id="ARBA00047899"/>
    </source>
</evidence>
<evidence type="ECO:0000256" key="11">
    <source>
        <dbReference type="ARBA" id="ARBA00022840"/>
    </source>
</evidence>